<accession>A0ACC1YLG1</accession>
<evidence type="ECO:0000313" key="1">
    <source>
        <dbReference type="EMBL" id="KAJ4723878.1"/>
    </source>
</evidence>
<reference evidence="1 2" key="1">
    <citation type="journal article" date="2023" name="Science">
        <title>Complex scaffold remodeling in plant triterpene biosynthesis.</title>
        <authorList>
            <person name="De La Pena R."/>
            <person name="Hodgson H."/>
            <person name="Liu J.C."/>
            <person name="Stephenson M.J."/>
            <person name="Martin A.C."/>
            <person name="Owen C."/>
            <person name="Harkess A."/>
            <person name="Leebens-Mack J."/>
            <person name="Jimenez L.E."/>
            <person name="Osbourn A."/>
            <person name="Sattely E.S."/>
        </authorList>
    </citation>
    <scope>NUCLEOTIDE SEQUENCE [LARGE SCALE GENOMIC DNA]</scope>
    <source>
        <strain evidence="2">cv. JPN11</strain>
        <tissue evidence="1">Leaf</tissue>
    </source>
</reference>
<keyword evidence="1" id="KW-0675">Receptor</keyword>
<keyword evidence="1" id="KW-0808">Transferase</keyword>
<proteinExistence type="predicted"/>
<dbReference type="EMBL" id="CM051396">
    <property type="protein sequence ID" value="KAJ4723878.1"/>
    <property type="molecule type" value="Genomic_DNA"/>
</dbReference>
<keyword evidence="2" id="KW-1185">Reference proteome</keyword>
<gene>
    <name evidence="1" type="ORF">OWV82_007199</name>
</gene>
<evidence type="ECO:0000313" key="2">
    <source>
        <dbReference type="Proteomes" id="UP001164539"/>
    </source>
</evidence>
<protein>
    <submittedName>
        <fullName evidence="1">Receptor protein kinase</fullName>
    </submittedName>
</protein>
<keyword evidence="1" id="KW-0418">Kinase</keyword>
<sequence>MESSTFNKKKQVCSLYFLILFLVSNFSLIVSSESVEEARALLKWKTSLPQKQNFSLLSSWNVYPVNATNVSSYSKTKISSCSWFGIDCNHAGRVISIYLRSIGLKGTLHEFSFSSFPHLAHLDLSSNQFFGIIPPQIGNLTKLTYIDLSYNHFSGKIPQEITLLTLLKDIYLSANQLHGTIPQELENLSRLEYLEIYSNNLFGSIPTEIGNLKSLFDLDMSKNQFSGHIPPSIGRIPRSLRNCRSLFRAHFERNHLTGNISEDLGIYPNLTFLDLSNNNFYGEISSNWEKCHKLGTLNISKNNLTGNLPPEIGNFSSLHELDLSSNHIVGMILAELGKLTNLNKLLLNENQLFGSIPQELGSLAELEYLDLSANRLSDSIPESLGYLTKLYYLNLSNNQLSKEIPIEIEKFVHLSALDLNHNFLKCPIPNSTAFRDAPLEALQRNKGLCGNVKGLPSCKAFTSNKQPLRKIWLVIVLLGAFCASIVVITVFIFFRQKKRNMQKQQSNRVNTSGLLSLLTFEGNTLYEAIICATNNFDIEYCIGEGAQGSVYKVELPYGDIIAVKKFHSPFPTEIANQQDFLNEIKALTELQHRNIVKFYGFCSHSRHYFLIYEYLERDSLAAALSSEAVAKCFGWRIRMNVIKGVACALSYMHHDCYSPIVHRDISSKNVLLDLEYEAHVSDFGVAKFLKPNSSNWTELVGTYGYVAPDY</sequence>
<comment type="caution">
    <text evidence="1">The sequence shown here is derived from an EMBL/GenBank/DDBJ whole genome shotgun (WGS) entry which is preliminary data.</text>
</comment>
<name>A0ACC1YLG1_MELAZ</name>
<organism evidence="1 2">
    <name type="scientific">Melia azedarach</name>
    <name type="common">Chinaberry tree</name>
    <dbReference type="NCBI Taxonomy" id="155640"/>
    <lineage>
        <taxon>Eukaryota</taxon>
        <taxon>Viridiplantae</taxon>
        <taxon>Streptophyta</taxon>
        <taxon>Embryophyta</taxon>
        <taxon>Tracheophyta</taxon>
        <taxon>Spermatophyta</taxon>
        <taxon>Magnoliopsida</taxon>
        <taxon>eudicotyledons</taxon>
        <taxon>Gunneridae</taxon>
        <taxon>Pentapetalae</taxon>
        <taxon>rosids</taxon>
        <taxon>malvids</taxon>
        <taxon>Sapindales</taxon>
        <taxon>Meliaceae</taxon>
        <taxon>Melia</taxon>
    </lineage>
</organism>
<dbReference type="Proteomes" id="UP001164539">
    <property type="component" value="Chromosome 3"/>
</dbReference>